<comment type="caution">
    <text evidence="4">The sequence shown here is derived from an EMBL/GenBank/DDBJ whole genome shotgun (WGS) entry which is preliminary data.</text>
</comment>
<dbReference type="SUPFAM" id="SSF56935">
    <property type="entry name" value="Porins"/>
    <property type="match status" value="1"/>
</dbReference>
<feature type="domain" description="TonB-dependent receptor plug" evidence="3">
    <location>
        <begin position="201"/>
        <end position="306"/>
    </location>
</feature>
<feature type="signal peptide" evidence="2">
    <location>
        <begin position="1"/>
        <end position="20"/>
    </location>
</feature>
<protein>
    <submittedName>
        <fullName evidence="4">TonB-linked SusC/RagA family outer membrane protein</fullName>
    </submittedName>
</protein>
<dbReference type="Gene3D" id="2.60.40.1120">
    <property type="entry name" value="Carboxypeptidase-like, regulatory domain"/>
    <property type="match status" value="1"/>
</dbReference>
<dbReference type="SUPFAM" id="SSF49464">
    <property type="entry name" value="Carboxypeptidase regulatory domain-like"/>
    <property type="match status" value="1"/>
</dbReference>
<keyword evidence="1" id="KW-0998">Cell outer membrane</keyword>
<evidence type="ECO:0000256" key="2">
    <source>
        <dbReference type="SAM" id="SignalP"/>
    </source>
</evidence>
<dbReference type="AlphaFoldDB" id="A0A840D7T9"/>
<dbReference type="GO" id="GO:0009279">
    <property type="term" value="C:cell outer membrane"/>
    <property type="evidence" value="ECO:0007669"/>
    <property type="project" value="UniProtKB-SubCell"/>
</dbReference>
<keyword evidence="5" id="KW-1185">Reference proteome</keyword>
<evidence type="ECO:0000259" key="3">
    <source>
        <dbReference type="Pfam" id="PF07715"/>
    </source>
</evidence>
<organism evidence="4 5">
    <name type="scientific">Bacteroides reticulotermitis</name>
    <dbReference type="NCBI Taxonomy" id="1133319"/>
    <lineage>
        <taxon>Bacteria</taxon>
        <taxon>Pseudomonadati</taxon>
        <taxon>Bacteroidota</taxon>
        <taxon>Bacteroidia</taxon>
        <taxon>Bacteroidales</taxon>
        <taxon>Bacteroidaceae</taxon>
        <taxon>Bacteroides</taxon>
    </lineage>
</organism>
<evidence type="ECO:0000256" key="1">
    <source>
        <dbReference type="PROSITE-ProRule" id="PRU01360"/>
    </source>
</evidence>
<dbReference type="Gene3D" id="2.170.130.10">
    <property type="entry name" value="TonB-dependent receptor, plug domain"/>
    <property type="match status" value="1"/>
</dbReference>
<dbReference type="InterPro" id="IPR023997">
    <property type="entry name" value="TonB-dep_OMP_SusC/RagA_CS"/>
</dbReference>
<dbReference type="RefSeq" id="WP_044161370.1">
    <property type="nucleotide sequence ID" value="NZ_JACIER010000008.1"/>
</dbReference>
<keyword evidence="1" id="KW-0813">Transport</keyword>
<feature type="chain" id="PRO_5032289724" evidence="2">
    <location>
        <begin position="21"/>
        <end position="1138"/>
    </location>
</feature>
<dbReference type="Pfam" id="PF13715">
    <property type="entry name" value="CarbopepD_reg_2"/>
    <property type="match status" value="1"/>
</dbReference>
<proteinExistence type="inferred from homology"/>
<dbReference type="InterPro" id="IPR023996">
    <property type="entry name" value="TonB-dep_OMP_SusC/RagA"/>
</dbReference>
<keyword evidence="1" id="KW-0812">Transmembrane</keyword>
<dbReference type="InterPro" id="IPR008969">
    <property type="entry name" value="CarboxyPept-like_regulatory"/>
</dbReference>
<keyword evidence="1" id="KW-1134">Transmembrane beta strand</keyword>
<dbReference type="FunFam" id="2.170.130.10:FF:000003">
    <property type="entry name" value="SusC/RagA family TonB-linked outer membrane protein"/>
    <property type="match status" value="1"/>
</dbReference>
<gene>
    <name evidence="4" type="ORF">GGR06_002276</name>
</gene>
<evidence type="ECO:0000313" key="4">
    <source>
        <dbReference type="EMBL" id="MBB4044482.1"/>
    </source>
</evidence>
<dbReference type="Proteomes" id="UP000560658">
    <property type="component" value="Unassembled WGS sequence"/>
</dbReference>
<reference evidence="4" key="1">
    <citation type="submission" date="2020-08" db="EMBL/GenBank/DDBJ databases">
        <title>Genomic Encyclopedia of Type Strains, Phase IV (KMG-IV): sequencing the most valuable type-strain genomes for metagenomic binning, comparative biology and taxonomic classification.</title>
        <authorList>
            <person name="Goeker M."/>
        </authorList>
    </citation>
    <scope>NUCLEOTIDE SEQUENCE [LARGE SCALE GENOMIC DNA]</scope>
    <source>
        <strain evidence="4">DSM 105720</strain>
    </source>
</reference>
<dbReference type="FunFam" id="2.60.40.1120:FF:000003">
    <property type="entry name" value="Outer membrane protein Omp121"/>
    <property type="match status" value="1"/>
</dbReference>
<dbReference type="InterPro" id="IPR012910">
    <property type="entry name" value="Plug_dom"/>
</dbReference>
<comment type="similarity">
    <text evidence="1">Belongs to the TonB-dependent receptor family.</text>
</comment>
<evidence type="ECO:0000313" key="5">
    <source>
        <dbReference type="Proteomes" id="UP000560658"/>
    </source>
</evidence>
<comment type="subcellular location">
    <subcellularLocation>
        <location evidence="1">Cell outer membrane</location>
        <topology evidence="1">Multi-pass membrane protein</topology>
    </subcellularLocation>
</comment>
<dbReference type="EMBL" id="JACIER010000008">
    <property type="protein sequence ID" value="MBB4044482.1"/>
    <property type="molecule type" value="Genomic_DNA"/>
</dbReference>
<dbReference type="NCBIfam" id="TIGR04056">
    <property type="entry name" value="OMP_RagA_SusC"/>
    <property type="match status" value="1"/>
</dbReference>
<dbReference type="InterPro" id="IPR037066">
    <property type="entry name" value="Plug_dom_sf"/>
</dbReference>
<keyword evidence="1" id="KW-0472">Membrane</keyword>
<accession>A0A840D7T9</accession>
<keyword evidence="2" id="KW-0732">Signal</keyword>
<name>A0A840D7T9_9BACE</name>
<sequence>MKTKICLLLIICFSVTKLCAQSGTEVIDLSFENVPLKEAIDKIEKASEYTFSYNVTEIDIKQLVSLHAKKEEIRLAIRRMLEPTDISFQFQRQRIILTQKEFGASKKGVLKKITGIVKDEFGEPIIGATVLVKGTINGSLTDLDGKYSIEAKEGETLEFRYIGYKSVDQKIRKESSLNIVLAESNINLDDVIVIGYGQQKKESVVSSVNSIKPAEIAIPTRSLSNIIAGQVAGVIAIQRSGEPGNDDASFWIRGQSSYAGGTSPLVLVDGVPRKMNDIDVDEIESFTVLKDAAATAVYGSEGANGVVLITSKRGRAQKTIISFNAQYSVATPTRMTELMSSHDYLSMWNEASWNDAGNPDWNTYEKPYSNDVLEKYRSGIDTDLYPNSIWTDLLSKNTHNQRYTINFRGGSEKTRFFASGAYYSEDGIFKSNPLDDYNANIGLKRYNLRSNIDMDISSTTQLSIDLSGQYKTKNNPGNSSDQIFKHIVLFPTHLVPMLWSDGTASVSETDADGRYNPYNLLNFSGYSKSWYASLQTKATLKQKLDFIAKGLSIQGSISFDADFSSVMKRSMSPDKYIVSGRDEDGKLIKTLRTEGSPLGEASVSSSDGTKKIYIEAQLNYNRTFAQIHEVSGVVVYNQKETQYQGSRKSSGAEEVGGISLLPYRKQNVVARGTYSYDSRYVAEASFGATGSENFAPGHRWGIFPAAGIAWNLHAEKFMQKEKTANIFSKIRLRVSYGLTGNDNTGSSRFVYRELLTNSGNSYLGLTPGTGGGATNNYGCIYENTFAAPSLSWEVEKKANFGLDLGLFRGRVDITADYFTNKREDILITRVTIPTATGFRINPWQNFGTTTNKGFDGSIVIKQNIGDWKLSARGNFTYAKNKIEEKDEIPQQYPWLTQTGTSIGVNKIYVAERLFTNNDFYITQKADGSYNYQLKEGIATYDPQVKPGDIKYKDLNEDGYINDMDQTYYSGIYPNNPQIVYGFGLNIEWKGFYTGIFFQGVGKASTNLKANTNYFVPFALGKDQSSARAEAASHWSANDPNNSNVLYPRLHTNDYKNNTENSTWWYREASFLRLKNFELGYQFSKKVIQKMKMQNLRIYVQGSNLAVWDNIKMWDPELGNSGSKYPINRTWTFGLDVTF</sequence>
<dbReference type="NCBIfam" id="TIGR04057">
    <property type="entry name" value="SusC_RagA_signa"/>
    <property type="match status" value="1"/>
</dbReference>
<dbReference type="InterPro" id="IPR039426">
    <property type="entry name" value="TonB-dep_rcpt-like"/>
</dbReference>
<dbReference type="PROSITE" id="PS52016">
    <property type="entry name" value="TONB_DEPENDENT_REC_3"/>
    <property type="match status" value="1"/>
</dbReference>
<dbReference type="Pfam" id="PF07715">
    <property type="entry name" value="Plug"/>
    <property type="match status" value="1"/>
</dbReference>